<feature type="non-terminal residue" evidence="2">
    <location>
        <position position="1"/>
    </location>
</feature>
<dbReference type="SMART" id="SM00353">
    <property type="entry name" value="HLH"/>
    <property type="match status" value="1"/>
</dbReference>
<dbReference type="Pfam" id="PF00010">
    <property type="entry name" value="HLH"/>
    <property type="match status" value="1"/>
</dbReference>
<dbReference type="PANTHER" id="PTHR23349">
    <property type="entry name" value="BASIC HELIX-LOOP-HELIX TRANSCRIPTION FACTOR, TWIST"/>
    <property type="match status" value="1"/>
</dbReference>
<dbReference type="SUPFAM" id="SSF47459">
    <property type="entry name" value="HLH, helix-loop-helix DNA-binding domain"/>
    <property type="match status" value="1"/>
</dbReference>
<protein>
    <submittedName>
        <fullName evidence="2">Putative transcription factor protein</fullName>
    </submittedName>
</protein>
<dbReference type="Gene3D" id="4.10.280.10">
    <property type="entry name" value="Helix-loop-helix DNA-binding domain"/>
    <property type="match status" value="1"/>
</dbReference>
<feature type="domain" description="BHLH" evidence="1">
    <location>
        <begin position="31"/>
        <end position="83"/>
    </location>
</feature>
<dbReference type="GO" id="GO:0000977">
    <property type="term" value="F:RNA polymerase II transcription regulatory region sequence-specific DNA binding"/>
    <property type="evidence" value="ECO:0007669"/>
    <property type="project" value="TreeGrafter"/>
</dbReference>
<name>A0A1E1WW60_9ACAR</name>
<evidence type="ECO:0000313" key="2">
    <source>
        <dbReference type="EMBL" id="JAT91228.1"/>
    </source>
</evidence>
<dbReference type="AlphaFoldDB" id="A0A1E1WW60"/>
<dbReference type="GO" id="GO:0032502">
    <property type="term" value="P:developmental process"/>
    <property type="evidence" value="ECO:0007669"/>
    <property type="project" value="TreeGrafter"/>
</dbReference>
<evidence type="ECO:0000259" key="1">
    <source>
        <dbReference type="PROSITE" id="PS50888"/>
    </source>
</evidence>
<accession>A0A1E1WW60</accession>
<dbReference type="EMBL" id="GFAC01007960">
    <property type="protein sequence ID" value="JAT91228.1"/>
    <property type="molecule type" value="mRNA"/>
</dbReference>
<reference evidence="2" key="1">
    <citation type="journal article" date="2017" name="Front. Cell. Infect. Microbiol.">
        <title>The Distinct Transcriptional Response of the Midgut of Amblyomma sculptum and Amblyomma aureolatum Ticks to Rickettsia rickettsii Correlates to Their Differences in Susceptibility to Infection.</title>
        <authorList>
            <person name="Martins L.A."/>
            <person name="Galletti M.F.B.M."/>
            <person name="Ribeiro J.M."/>
            <person name="Fujita A."/>
            <person name="Costa F.B."/>
            <person name="Labruna M.B."/>
            <person name="Daffre S."/>
            <person name="Fogaca A.C."/>
        </authorList>
    </citation>
    <scope>NUCLEOTIDE SEQUENCE</scope>
</reference>
<dbReference type="GO" id="GO:0000981">
    <property type="term" value="F:DNA-binding transcription factor activity, RNA polymerase II-specific"/>
    <property type="evidence" value="ECO:0007669"/>
    <property type="project" value="TreeGrafter"/>
</dbReference>
<dbReference type="PANTHER" id="PTHR23349:SF42">
    <property type="entry name" value="BHLH DOMAIN-CONTAINING PROTEIN"/>
    <property type="match status" value="1"/>
</dbReference>
<proteinExistence type="evidence at transcript level"/>
<dbReference type="InterPro" id="IPR011598">
    <property type="entry name" value="bHLH_dom"/>
</dbReference>
<sequence>DCVDHSTLGGNKREPTLLIAVPCDMTGASEVPAARVSKSASGGLTAVNAAMASLRQLIPTEPRDRRLSKLETLKLAARYIDHLATRACQQREGRPQVSCASLCVFCEAERRSACYAAAAATHRATQYLPA</sequence>
<dbReference type="InterPro" id="IPR050283">
    <property type="entry name" value="E-box_TF_Regulators"/>
</dbReference>
<organism evidence="2">
    <name type="scientific">Amblyomma aureolatum</name>
    <dbReference type="NCBI Taxonomy" id="187763"/>
    <lineage>
        <taxon>Eukaryota</taxon>
        <taxon>Metazoa</taxon>
        <taxon>Ecdysozoa</taxon>
        <taxon>Arthropoda</taxon>
        <taxon>Chelicerata</taxon>
        <taxon>Arachnida</taxon>
        <taxon>Acari</taxon>
        <taxon>Parasitiformes</taxon>
        <taxon>Ixodida</taxon>
        <taxon>Ixodoidea</taxon>
        <taxon>Ixodidae</taxon>
        <taxon>Amblyomminae</taxon>
        <taxon>Amblyomma</taxon>
    </lineage>
</organism>
<dbReference type="InterPro" id="IPR036638">
    <property type="entry name" value="HLH_DNA-bd_sf"/>
</dbReference>
<dbReference type="PROSITE" id="PS50888">
    <property type="entry name" value="BHLH"/>
    <property type="match status" value="1"/>
</dbReference>
<dbReference type="GO" id="GO:0046983">
    <property type="term" value="F:protein dimerization activity"/>
    <property type="evidence" value="ECO:0007669"/>
    <property type="project" value="InterPro"/>
</dbReference>